<dbReference type="CDD" id="cd02440">
    <property type="entry name" value="AdoMet_MTases"/>
    <property type="match status" value="1"/>
</dbReference>
<feature type="region of interest" description="Disordered" evidence="3">
    <location>
        <begin position="1"/>
        <end position="22"/>
    </location>
</feature>
<evidence type="ECO:0000313" key="5">
    <source>
        <dbReference type="EMBL" id="TXR52681.1"/>
    </source>
</evidence>
<dbReference type="GO" id="GO:0032259">
    <property type="term" value="P:methylation"/>
    <property type="evidence" value="ECO:0007669"/>
    <property type="project" value="UniProtKB-KW"/>
</dbReference>
<keyword evidence="1 5" id="KW-0489">Methyltransferase</keyword>
<dbReference type="PANTHER" id="PTHR47816:SF4">
    <property type="entry name" value="RIBOSOMAL RNA SMALL SUBUNIT METHYLTRANSFERASE C"/>
    <property type="match status" value="1"/>
</dbReference>
<dbReference type="AlphaFoldDB" id="A0A5C8Z6B5"/>
<dbReference type="PANTHER" id="PTHR47816">
    <property type="entry name" value="RIBOSOMAL RNA SMALL SUBUNIT METHYLTRANSFERASE C"/>
    <property type="match status" value="1"/>
</dbReference>
<name>A0A5C8Z6B5_9ACTN</name>
<sequence>MRDEPDPQPAEHYFSASPASADERQPLRVRLDGRELELVTAPSVFSGHRLDLGTAVLLDHVGDPPGEGDLLDLGCGWGPVALTMAMRSPDPTIRRVWAVDVNERARDLTAANAASLGLAGVRTAAPEDVDDDVRFAAIWSNPPIRIGKPALHALLLQWLPRLAPGASAHLVVAKDLGADSLLRWVGEQGAQRDLAGEGGWTAQRSGSRKGYRVLEVSR</sequence>
<evidence type="ECO:0000256" key="3">
    <source>
        <dbReference type="SAM" id="MobiDB-lite"/>
    </source>
</evidence>
<dbReference type="EMBL" id="VKAC01000012">
    <property type="protein sequence ID" value="TXR52681.1"/>
    <property type="molecule type" value="Genomic_DNA"/>
</dbReference>
<gene>
    <name evidence="5" type="ORF">FMM08_18170</name>
</gene>
<dbReference type="InterPro" id="IPR007848">
    <property type="entry name" value="Small_mtfrase_dom"/>
</dbReference>
<organism evidence="5 6">
    <name type="scientific">Quadrisphaera setariae</name>
    <dbReference type="NCBI Taxonomy" id="2593304"/>
    <lineage>
        <taxon>Bacteria</taxon>
        <taxon>Bacillati</taxon>
        <taxon>Actinomycetota</taxon>
        <taxon>Actinomycetes</taxon>
        <taxon>Kineosporiales</taxon>
        <taxon>Kineosporiaceae</taxon>
        <taxon>Quadrisphaera</taxon>
    </lineage>
</organism>
<dbReference type="InterPro" id="IPR029063">
    <property type="entry name" value="SAM-dependent_MTases_sf"/>
</dbReference>
<dbReference type="Gene3D" id="3.40.50.150">
    <property type="entry name" value="Vaccinia Virus protein VP39"/>
    <property type="match status" value="1"/>
</dbReference>
<accession>A0A5C8Z6B5</accession>
<evidence type="ECO:0000256" key="1">
    <source>
        <dbReference type="ARBA" id="ARBA00022603"/>
    </source>
</evidence>
<dbReference type="GO" id="GO:0008757">
    <property type="term" value="F:S-adenosylmethionine-dependent methyltransferase activity"/>
    <property type="evidence" value="ECO:0007669"/>
    <property type="project" value="InterPro"/>
</dbReference>
<evidence type="ECO:0000259" key="4">
    <source>
        <dbReference type="Pfam" id="PF05175"/>
    </source>
</evidence>
<dbReference type="Pfam" id="PF05175">
    <property type="entry name" value="MTS"/>
    <property type="match status" value="1"/>
</dbReference>
<comment type="caution">
    <text evidence="5">The sequence shown here is derived from an EMBL/GenBank/DDBJ whole genome shotgun (WGS) entry which is preliminary data.</text>
</comment>
<dbReference type="OrthoDB" id="9764961at2"/>
<dbReference type="InterPro" id="IPR046977">
    <property type="entry name" value="RsmC/RlmG"/>
</dbReference>
<keyword evidence="6" id="KW-1185">Reference proteome</keyword>
<evidence type="ECO:0000256" key="2">
    <source>
        <dbReference type="ARBA" id="ARBA00022679"/>
    </source>
</evidence>
<reference evidence="5 6" key="1">
    <citation type="submission" date="2019-07" db="EMBL/GenBank/DDBJ databases">
        <title>Quadrisphaera sp. strain DD2A genome sequencing and assembly.</title>
        <authorList>
            <person name="Kim I."/>
        </authorList>
    </citation>
    <scope>NUCLEOTIDE SEQUENCE [LARGE SCALE GENOMIC DNA]</scope>
    <source>
        <strain evidence="5 6">DD2A</strain>
    </source>
</reference>
<keyword evidence="2 5" id="KW-0808">Transferase</keyword>
<evidence type="ECO:0000313" key="6">
    <source>
        <dbReference type="Proteomes" id="UP000321234"/>
    </source>
</evidence>
<proteinExistence type="predicted"/>
<feature type="domain" description="Methyltransferase small" evidence="4">
    <location>
        <begin position="36"/>
        <end position="183"/>
    </location>
</feature>
<protein>
    <submittedName>
        <fullName evidence="5">Methyltransferase</fullName>
    </submittedName>
</protein>
<dbReference type="Proteomes" id="UP000321234">
    <property type="component" value="Unassembled WGS sequence"/>
</dbReference>
<dbReference type="SUPFAM" id="SSF53335">
    <property type="entry name" value="S-adenosyl-L-methionine-dependent methyltransferases"/>
    <property type="match status" value="1"/>
</dbReference>
<dbReference type="RefSeq" id="WP_147927803.1">
    <property type="nucleotide sequence ID" value="NZ_VKAC01000012.1"/>
</dbReference>